<keyword evidence="2" id="KW-0732">Signal</keyword>
<dbReference type="InterPro" id="IPR049492">
    <property type="entry name" value="BD-FAE-like_dom"/>
</dbReference>
<dbReference type="RefSeq" id="WP_145211465.1">
    <property type="nucleotide sequence ID" value="NZ_CP036432.1"/>
</dbReference>
<keyword evidence="5" id="KW-1185">Reference proteome</keyword>
<evidence type="ECO:0000313" key="4">
    <source>
        <dbReference type="EMBL" id="QDV83923.1"/>
    </source>
</evidence>
<dbReference type="EC" id="3.1.1.1" evidence="4"/>
<accession>A0ABX5XPJ0</accession>
<proteinExistence type="predicted"/>
<protein>
    <submittedName>
        <fullName evidence="4">Carboxylesterase NlhH</fullName>
        <ecNumber evidence="4">3.1.1.1</ecNumber>
    </submittedName>
</protein>
<feature type="domain" description="BD-FAE-like" evidence="3">
    <location>
        <begin position="43"/>
        <end position="244"/>
    </location>
</feature>
<dbReference type="EMBL" id="CP036432">
    <property type="protein sequence ID" value="QDV83923.1"/>
    <property type="molecule type" value="Genomic_DNA"/>
</dbReference>
<sequence length="287" mass="30848">MRRFSLCLLMVCSIAIHVRSAEPAIQHDVAFAKIDGVDLKLDFYPSQTDGVSPLIVWVHGGAWRAGDKRNVPIKRLTEQGFAIASLNYRLSGTARFPAQTEDIKAGIRFLRTHAARFEIDPDRIVIAGASAGGHLAALVGVSDGVQALEDLAMGNAEVPSGVSAIISLYGASNLQTVLSQSTPHGLSVREPALKLLLGDLPTGVPDAARLASPVEHVDSGDPPLLLIHGDQDPQMPINQSHELQGAYERVGLDVTFHVIHGAAHGGNAFYDDEHLKLMAEWIRSRLD</sequence>
<evidence type="ECO:0000313" key="5">
    <source>
        <dbReference type="Proteomes" id="UP000318081"/>
    </source>
</evidence>
<organism evidence="4 5">
    <name type="scientific">Stieleria magnilauensis</name>
    <dbReference type="NCBI Taxonomy" id="2527963"/>
    <lineage>
        <taxon>Bacteria</taxon>
        <taxon>Pseudomonadati</taxon>
        <taxon>Planctomycetota</taxon>
        <taxon>Planctomycetia</taxon>
        <taxon>Pirellulales</taxon>
        <taxon>Pirellulaceae</taxon>
        <taxon>Stieleria</taxon>
    </lineage>
</organism>
<dbReference type="PANTHER" id="PTHR48081">
    <property type="entry name" value="AB HYDROLASE SUPERFAMILY PROTEIN C4A8.06C"/>
    <property type="match status" value="1"/>
</dbReference>
<dbReference type="InterPro" id="IPR050300">
    <property type="entry name" value="GDXG_lipolytic_enzyme"/>
</dbReference>
<dbReference type="GO" id="GO:0106435">
    <property type="term" value="F:carboxylesterase activity"/>
    <property type="evidence" value="ECO:0007669"/>
    <property type="project" value="UniProtKB-EC"/>
</dbReference>
<dbReference type="Proteomes" id="UP000318081">
    <property type="component" value="Chromosome"/>
</dbReference>
<dbReference type="Gene3D" id="3.40.50.1820">
    <property type="entry name" value="alpha/beta hydrolase"/>
    <property type="match status" value="1"/>
</dbReference>
<evidence type="ECO:0000259" key="3">
    <source>
        <dbReference type="Pfam" id="PF20434"/>
    </source>
</evidence>
<evidence type="ECO:0000256" key="2">
    <source>
        <dbReference type="SAM" id="SignalP"/>
    </source>
</evidence>
<feature type="signal peptide" evidence="2">
    <location>
        <begin position="1"/>
        <end position="20"/>
    </location>
</feature>
<name>A0ABX5XPJ0_9BACT</name>
<dbReference type="PANTHER" id="PTHR48081:SF13">
    <property type="entry name" value="ALPHA_BETA HYDROLASE"/>
    <property type="match status" value="1"/>
</dbReference>
<reference evidence="4 5" key="1">
    <citation type="submission" date="2019-02" db="EMBL/GenBank/DDBJ databases">
        <title>Deep-cultivation of Planctomycetes and their phenomic and genomic characterization uncovers novel biology.</title>
        <authorList>
            <person name="Wiegand S."/>
            <person name="Jogler M."/>
            <person name="Boedeker C."/>
            <person name="Pinto D."/>
            <person name="Vollmers J."/>
            <person name="Rivas-Marin E."/>
            <person name="Kohn T."/>
            <person name="Peeters S.H."/>
            <person name="Heuer A."/>
            <person name="Rast P."/>
            <person name="Oberbeckmann S."/>
            <person name="Bunk B."/>
            <person name="Jeske O."/>
            <person name="Meyerdierks A."/>
            <person name="Storesund J.E."/>
            <person name="Kallscheuer N."/>
            <person name="Luecker S."/>
            <person name="Lage O.M."/>
            <person name="Pohl T."/>
            <person name="Merkel B.J."/>
            <person name="Hornburger P."/>
            <person name="Mueller R.-W."/>
            <person name="Bruemmer F."/>
            <person name="Labrenz M."/>
            <person name="Spormann A.M."/>
            <person name="Op den Camp H."/>
            <person name="Overmann J."/>
            <person name="Amann R."/>
            <person name="Jetten M.S.M."/>
            <person name="Mascher T."/>
            <person name="Medema M.H."/>
            <person name="Devos D.P."/>
            <person name="Kaster A.-K."/>
            <person name="Ovreas L."/>
            <person name="Rohde M."/>
            <person name="Galperin M.Y."/>
            <person name="Jogler C."/>
        </authorList>
    </citation>
    <scope>NUCLEOTIDE SEQUENCE [LARGE SCALE GENOMIC DNA]</scope>
    <source>
        <strain evidence="4 5">TBK1r</strain>
    </source>
</reference>
<dbReference type="InterPro" id="IPR029058">
    <property type="entry name" value="AB_hydrolase_fold"/>
</dbReference>
<gene>
    <name evidence="4" type="primary">nlhH_1</name>
    <name evidence="4" type="ORF">TBK1r_28660</name>
</gene>
<feature type="chain" id="PRO_5047270005" evidence="2">
    <location>
        <begin position="21"/>
        <end position="287"/>
    </location>
</feature>
<keyword evidence="1 4" id="KW-0378">Hydrolase</keyword>
<dbReference type="Pfam" id="PF20434">
    <property type="entry name" value="BD-FAE"/>
    <property type="match status" value="1"/>
</dbReference>
<evidence type="ECO:0000256" key="1">
    <source>
        <dbReference type="ARBA" id="ARBA00022801"/>
    </source>
</evidence>
<dbReference type="SUPFAM" id="SSF53474">
    <property type="entry name" value="alpha/beta-Hydrolases"/>
    <property type="match status" value="1"/>
</dbReference>